<reference evidence="1 2" key="1">
    <citation type="submission" date="2018-05" db="EMBL/GenBank/DDBJ databases">
        <title>Brumimicrobium oceani sp. nov., isolated from coastal sediment.</title>
        <authorList>
            <person name="Kou Y."/>
        </authorList>
    </citation>
    <scope>NUCLEOTIDE SEQUENCE [LARGE SCALE GENOMIC DNA]</scope>
    <source>
        <strain evidence="1 2">C305</strain>
    </source>
</reference>
<reference evidence="1 2" key="2">
    <citation type="submission" date="2018-05" db="EMBL/GenBank/DDBJ databases">
        <authorList>
            <person name="Lanie J.A."/>
            <person name="Ng W.-L."/>
            <person name="Kazmierczak K.M."/>
            <person name="Andrzejewski T.M."/>
            <person name="Davidsen T.M."/>
            <person name="Wayne K.J."/>
            <person name="Tettelin H."/>
            <person name="Glass J.I."/>
            <person name="Rusch D."/>
            <person name="Podicherti R."/>
            <person name="Tsui H.-C.T."/>
            <person name="Winkler M.E."/>
        </authorList>
    </citation>
    <scope>NUCLEOTIDE SEQUENCE [LARGE SCALE GENOMIC DNA]</scope>
    <source>
        <strain evidence="1 2">C305</strain>
    </source>
</reference>
<protein>
    <submittedName>
        <fullName evidence="1">Uncharacterized protein</fullName>
    </submittedName>
</protein>
<gene>
    <name evidence="1" type="ORF">DIT68_15680</name>
</gene>
<proteinExistence type="predicted"/>
<organism evidence="1 2">
    <name type="scientific">Brumimicrobium oceani</name>
    <dbReference type="NCBI Taxonomy" id="2100725"/>
    <lineage>
        <taxon>Bacteria</taxon>
        <taxon>Pseudomonadati</taxon>
        <taxon>Bacteroidota</taxon>
        <taxon>Flavobacteriia</taxon>
        <taxon>Flavobacteriales</taxon>
        <taxon>Crocinitomicaceae</taxon>
        <taxon>Brumimicrobium</taxon>
    </lineage>
</organism>
<dbReference type="Proteomes" id="UP000245370">
    <property type="component" value="Unassembled WGS sequence"/>
</dbReference>
<sequence length="104" mass="12328">MENEKLYRLLDVLDEIKQIDELMLIHDSKKEKATTLIMDQYRFRREQLLTYLINEINASSDNLSSRLSMIKLIMERFHIEIKGEEKQQDIDDINLNSLAQAIMA</sequence>
<accession>A0A2U2X0I7</accession>
<evidence type="ECO:0000313" key="2">
    <source>
        <dbReference type="Proteomes" id="UP000245370"/>
    </source>
</evidence>
<keyword evidence="2" id="KW-1185">Reference proteome</keyword>
<comment type="caution">
    <text evidence="1">The sequence shown here is derived from an EMBL/GenBank/DDBJ whole genome shotgun (WGS) entry which is preliminary data.</text>
</comment>
<evidence type="ECO:0000313" key="1">
    <source>
        <dbReference type="EMBL" id="PWH81292.1"/>
    </source>
</evidence>
<name>A0A2U2X0I7_9FLAO</name>
<dbReference type="RefSeq" id="WP_109360772.1">
    <property type="nucleotide sequence ID" value="NZ_QFRJ01000020.1"/>
</dbReference>
<dbReference type="AlphaFoldDB" id="A0A2U2X0I7"/>
<dbReference type="EMBL" id="QFRJ01000020">
    <property type="protein sequence ID" value="PWH81292.1"/>
    <property type="molecule type" value="Genomic_DNA"/>
</dbReference>